<dbReference type="InterPro" id="IPR006094">
    <property type="entry name" value="Oxid_FAD_bind_N"/>
</dbReference>
<evidence type="ECO:0000256" key="1">
    <source>
        <dbReference type="ARBA" id="ARBA00022630"/>
    </source>
</evidence>
<protein>
    <submittedName>
        <fullName evidence="4">Glycolate oxidase subunit GlcE</fullName>
        <ecNumber evidence="4">1.1.99.14</ecNumber>
    </submittedName>
</protein>
<keyword evidence="4" id="KW-0560">Oxidoreductase</keyword>
<dbReference type="Proteomes" id="UP001055804">
    <property type="component" value="Unassembled WGS sequence"/>
</dbReference>
<evidence type="ECO:0000256" key="2">
    <source>
        <dbReference type="ARBA" id="ARBA00022827"/>
    </source>
</evidence>
<keyword evidence="5" id="KW-1185">Reference proteome</keyword>
<name>A0A9J6P8H2_9PROT</name>
<dbReference type="InterPro" id="IPR016164">
    <property type="entry name" value="FAD-linked_Oxase-like_C"/>
</dbReference>
<dbReference type="SUPFAM" id="SSF56176">
    <property type="entry name" value="FAD-binding/transporter-associated domain-like"/>
    <property type="match status" value="1"/>
</dbReference>
<dbReference type="GO" id="GO:0019154">
    <property type="term" value="F:glycolate dehydrogenase activity"/>
    <property type="evidence" value="ECO:0007669"/>
    <property type="project" value="UniProtKB-EC"/>
</dbReference>
<dbReference type="EMBL" id="JAMZFT010000001">
    <property type="protein sequence ID" value="MCP1334837.1"/>
    <property type="molecule type" value="Genomic_DNA"/>
</dbReference>
<comment type="caution">
    <text evidence="4">The sequence shown here is derived from an EMBL/GenBank/DDBJ whole genome shotgun (WGS) entry which is preliminary data.</text>
</comment>
<dbReference type="Pfam" id="PF01565">
    <property type="entry name" value="FAD_binding_4"/>
    <property type="match status" value="1"/>
</dbReference>
<keyword evidence="2" id="KW-0274">FAD</keyword>
<dbReference type="Gene3D" id="3.30.465.10">
    <property type="match status" value="1"/>
</dbReference>
<proteinExistence type="predicted"/>
<dbReference type="PANTHER" id="PTHR11748">
    <property type="entry name" value="D-LACTATE DEHYDROGENASE"/>
    <property type="match status" value="1"/>
</dbReference>
<dbReference type="InterPro" id="IPR036318">
    <property type="entry name" value="FAD-bd_PCMH-like_sf"/>
</dbReference>
<reference evidence="4" key="1">
    <citation type="submission" date="2022-06" db="EMBL/GenBank/DDBJ databases">
        <title>Isolation and Genomics of Futiania mangrovii gen. nov., sp. nov., a Rare and Metabolically-versatile member in the Class Alphaproteobacteria.</title>
        <authorList>
            <person name="Liu L."/>
            <person name="Huang W.-C."/>
            <person name="Pan J."/>
            <person name="Li J."/>
            <person name="Huang Y."/>
            <person name="Du H."/>
            <person name="Liu Y."/>
            <person name="Li M."/>
        </authorList>
    </citation>
    <scope>NUCLEOTIDE SEQUENCE</scope>
    <source>
        <strain evidence="4">FT118</strain>
    </source>
</reference>
<dbReference type="SUPFAM" id="SSF55103">
    <property type="entry name" value="FAD-linked oxidases, C-terminal domain"/>
    <property type="match status" value="1"/>
</dbReference>
<dbReference type="InterPro" id="IPR016169">
    <property type="entry name" value="FAD-bd_PCMH_sub2"/>
</dbReference>
<gene>
    <name evidence="4" type="primary">glcE</name>
    <name evidence="4" type="ORF">NJQ99_00265</name>
</gene>
<keyword evidence="1" id="KW-0285">Flavoprotein</keyword>
<dbReference type="NCBIfam" id="NF008439">
    <property type="entry name" value="PRK11282.1"/>
    <property type="match status" value="1"/>
</dbReference>
<dbReference type="GO" id="GO:0071949">
    <property type="term" value="F:FAD binding"/>
    <property type="evidence" value="ECO:0007669"/>
    <property type="project" value="InterPro"/>
</dbReference>
<dbReference type="AlphaFoldDB" id="A0A9J6P8H2"/>
<dbReference type="EC" id="1.1.99.14" evidence="4"/>
<evidence type="ECO:0000313" key="4">
    <source>
        <dbReference type="EMBL" id="MCP1334837.1"/>
    </source>
</evidence>
<sequence>MDPAGQTLHPADEAQLAEAVAAAVASETPVAVAGGGTRSGLGRPVEAGALIDTRGMSGVLFYEPGELVLSARAGTPLAEIVAMLDAEGQELACEPMDFAALSGLDPAEASGTLGGMVAAGVAGPRRIRAGAVRDHVLGFRCVTGRAEPIKSGGRVMKNVTGYDLSKLVTASHGTLCVLTEVTVKVLPKPETQATLVLHGLDDAAAVAALTRASGTPHEGSSFAHVPEGTSPDGIARTAIRLEGPEVSVSARVADMIRDVAGSAETSTLDAGASATFWNDLRDGLPVVAGEGQVWRISVAPTAGPVVMTAIRAAGVPVLAHAYDWAGGLIWLRVEAAGDAHADAIRAAVAAAGGGHATLFRADDDVRRAVPVFQPQPSALAALTARVKHAFDPVRVLNRGRMREDL</sequence>
<dbReference type="PROSITE" id="PS51387">
    <property type="entry name" value="FAD_PCMH"/>
    <property type="match status" value="1"/>
</dbReference>
<dbReference type="PANTHER" id="PTHR11748:SF103">
    <property type="entry name" value="GLYCOLATE OXIDASE SUBUNIT GLCE"/>
    <property type="match status" value="1"/>
</dbReference>
<dbReference type="RefSeq" id="WP_269330803.1">
    <property type="nucleotide sequence ID" value="NZ_JAMZFT010000001.1"/>
</dbReference>
<dbReference type="InterPro" id="IPR016166">
    <property type="entry name" value="FAD-bd_PCMH"/>
</dbReference>
<feature type="domain" description="FAD-binding PCMH-type" evidence="3">
    <location>
        <begin position="1"/>
        <end position="188"/>
    </location>
</feature>
<accession>A0A9J6P8H2</accession>
<evidence type="ECO:0000313" key="5">
    <source>
        <dbReference type="Proteomes" id="UP001055804"/>
    </source>
</evidence>
<evidence type="ECO:0000259" key="3">
    <source>
        <dbReference type="PROSITE" id="PS51387"/>
    </source>
</evidence>
<organism evidence="4 5">
    <name type="scientific">Futiania mangrovi</name>
    <dbReference type="NCBI Taxonomy" id="2959716"/>
    <lineage>
        <taxon>Bacteria</taxon>
        <taxon>Pseudomonadati</taxon>
        <taxon>Pseudomonadota</taxon>
        <taxon>Alphaproteobacteria</taxon>
        <taxon>Futianiales</taxon>
        <taxon>Futianiaceae</taxon>
        <taxon>Futiania</taxon>
    </lineage>
</organism>